<dbReference type="Gene3D" id="2.60.120.260">
    <property type="entry name" value="Galactose-binding domain-like"/>
    <property type="match status" value="1"/>
</dbReference>
<dbReference type="GO" id="GO:0009887">
    <property type="term" value="P:animal organ morphogenesis"/>
    <property type="evidence" value="ECO:0007669"/>
    <property type="project" value="TreeGrafter"/>
</dbReference>
<dbReference type="EMBL" id="HACG01010587">
    <property type="protein sequence ID" value="CEK57452.1"/>
    <property type="molecule type" value="Transcribed_RNA"/>
</dbReference>
<dbReference type="SMART" id="SM00136">
    <property type="entry name" value="LamNT"/>
    <property type="match status" value="1"/>
</dbReference>
<dbReference type="GO" id="GO:0009888">
    <property type="term" value="P:tissue development"/>
    <property type="evidence" value="ECO:0007669"/>
    <property type="project" value="TreeGrafter"/>
</dbReference>
<protein>
    <recommendedName>
        <fullName evidence="3">Laminin N-terminal domain-containing protein</fullName>
    </recommendedName>
</protein>
<accession>A0A0B6YMU1</accession>
<evidence type="ECO:0000259" key="3">
    <source>
        <dbReference type="PROSITE" id="PS51117"/>
    </source>
</evidence>
<keyword evidence="1" id="KW-1015">Disulfide bond</keyword>
<evidence type="ECO:0000256" key="1">
    <source>
        <dbReference type="ARBA" id="ARBA00023157"/>
    </source>
</evidence>
<feature type="non-terminal residue" evidence="4">
    <location>
        <position position="1"/>
    </location>
</feature>
<dbReference type="Pfam" id="PF00055">
    <property type="entry name" value="Laminin_N"/>
    <property type="match status" value="1"/>
</dbReference>
<dbReference type="PANTHER" id="PTHR10574">
    <property type="entry name" value="NETRIN/LAMININ-RELATED"/>
    <property type="match status" value="1"/>
</dbReference>
<name>A0A0B6YMU1_9EUPU</name>
<feature type="non-terminal residue" evidence="4">
    <location>
        <position position="184"/>
    </location>
</feature>
<dbReference type="AlphaFoldDB" id="A0A0B6YMU1"/>
<gene>
    <name evidence="4" type="primary">ORF30203</name>
</gene>
<evidence type="ECO:0000256" key="2">
    <source>
        <dbReference type="ARBA" id="ARBA00023292"/>
    </source>
</evidence>
<dbReference type="InterPro" id="IPR050440">
    <property type="entry name" value="Laminin/Netrin_ECM"/>
</dbReference>
<feature type="domain" description="Laminin N-terminal" evidence="3">
    <location>
        <begin position="1"/>
        <end position="184"/>
    </location>
</feature>
<keyword evidence="2" id="KW-0424">Laminin EGF-like domain</keyword>
<sequence length="184" mass="20433">SSYTCGSPPATYRRLGDTTGTVFTCDAASPRLQHPLSFIIDDSSTTWWQSINQPADSRELRLNITFSFNKTFIMAGDINIVFNSGRPDQMVLEKSMDNGVTFVPLQFFARNCTNFNNEIISGSTVTADNPTAVICTDHFVETVTTPPAGQKVTFSLDDRFLLFLGPNEINFASFYQALENQMSN</sequence>
<dbReference type="InterPro" id="IPR008211">
    <property type="entry name" value="Laminin_N"/>
</dbReference>
<dbReference type="PROSITE" id="PS51117">
    <property type="entry name" value="LAMININ_NTER"/>
    <property type="match status" value="1"/>
</dbReference>
<dbReference type="GO" id="GO:0007409">
    <property type="term" value="P:axonogenesis"/>
    <property type="evidence" value="ECO:0007669"/>
    <property type="project" value="TreeGrafter"/>
</dbReference>
<organism evidence="4">
    <name type="scientific">Arion vulgaris</name>
    <dbReference type="NCBI Taxonomy" id="1028688"/>
    <lineage>
        <taxon>Eukaryota</taxon>
        <taxon>Metazoa</taxon>
        <taxon>Spiralia</taxon>
        <taxon>Lophotrochozoa</taxon>
        <taxon>Mollusca</taxon>
        <taxon>Gastropoda</taxon>
        <taxon>Heterobranchia</taxon>
        <taxon>Euthyneura</taxon>
        <taxon>Panpulmonata</taxon>
        <taxon>Eupulmonata</taxon>
        <taxon>Stylommatophora</taxon>
        <taxon>Helicina</taxon>
        <taxon>Arionoidea</taxon>
        <taxon>Arionidae</taxon>
        <taxon>Arion</taxon>
    </lineage>
</organism>
<evidence type="ECO:0000313" key="4">
    <source>
        <dbReference type="EMBL" id="CEK57452.1"/>
    </source>
</evidence>
<dbReference type="PANTHER" id="PTHR10574:SF440">
    <property type="entry name" value="LAMININ EGF-LIKE DOMAIN-CONTAINING PROTEIN"/>
    <property type="match status" value="1"/>
</dbReference>
<reference evidence="4" key="1">
    <citation type="submission" date="2014-12" db="EMBL/GenBank/DDBJ databases">
        <title>Insight into the proteome of Arion vulgaris.</title>
        <authorList>
            <person name="Aradska J."/>
            <person name="Bulat T."/>
            <person name="Smidak R."/>
            <person name="Sarate P."/>
            <person name="Gangsoo J."/>
            <person name="Sialana F."/>
            <person name="Bilban M."/>
            <person name="Lubec G."/>
        </authorList>
    </citation>
    <scope>NUCLEOTIDE SEQUENCE</scope>
    <source>
        <tissue evidence="4">Skin</tissue>
    </source>
</reference>
<proteinExistence type="predicted"/>